<accession>J3M8V7</accession>
<dbReference type="GO" id="GO:0042773">
    <property type="term" value="P:ATP synthesis coupled electron transport"/>
    <property type="evidence" value="ECO:0007669"/>
    <property type="project" value="InterPro"/>
</dbReference>
<evidence type="ECO:0000256" key="3">
    <source>
        <dbReference type="ARBA" id="ARBA00022967"/>
    </source>
</evidence>
<name>J3M8V7_ORYBR</name>
<evidence type="ECO:0000256" key="4">
    <source>
        <dbReference type="ARBA" id="ARBA00023027"/>
    </source>
</evidence>
<sequence length="84" mass="9586">MDSIKYFTFTMIGSILGICGILLNRQNILIISMLTESMLIAINLDFLVFSISLDDMMGQIICFISSNSVSCGMYYWISQSLRYY</sequence>
<proteinExistence type="inferred from homology"/>
<evidence type="ECO:0000256" key="2">
    <source>
        <dbReference type="ARBA" id="ARBA00022448"/>
    </source>
</evidence>
<dbReference type="PANTHER" id="PTHR11434">
    <property type="entry name" value="NADH-UBIQUINONE OXIDOREDUCTASE SUBUNIT ND4L"/>
    <property type="match status" value="1"/>
</dbReference>
<dbReference type="Proteomes" id="UP000006038">
    <property type="component" value="Chromosome 5"/>
</dbReference>
<dbReference type="AlphaFoldDB" id="J3M8V7"/>
<keyword evidence="5" id="KW-1133">Transmembrane helix</keyword>
<dbReference type="EnsemblPlants" id="OB05G30310.1">
    <property type="protein sequence ID" value="OB05G30310.1"/>
    <property type="gene ID" value="OB05G30310"/>
</dbReference>
<dbReference type="PANTHER" id="PTHR11434:SF21">
    <property type="entry name" value="NADH DEHYDROGENASE SUBUNIT 4L-RELATED"/>
    <property type="match status" value="1"/>
</dbReference>
<evidence type="ECO:0000256" key="1">
    <source>
        <dbReference type="ARBA" id="ARBA00010519"/>
    </source>
</evidence>
<keyword evidence="7" id="KW-1185">Reference proteome</keyword>
<keyword evidence="5" id="KW-0472">Membrane</keyword>
<dbReference type="GO" id="GO:0016651">
    <property type="term" value="F:oxidoreductase activity, acting on NAD(P)H"/>
    <property type="evidence" value="ECO:0007669"/>
    <property type="project" value="InterPro"/>
</dbReference>
<keyword evidence="5" id="KW-0812">Transmembrane</keyword>
<dbReference type="GO" id="GO:0030964">
    <property type="term" value="C:NADH dehydrogenase complex"/>
    <property type="evidence" value="ECO:0007669"/>
    <property type="project" value="TreeGrafter"/>
</dbReference>
<evidence type="ECO:0000313" key="7">
    <source>
        <dbReference type="Proteomes" id="UP000006038"/>
    </source>
</evidence>
<keyword evidence="3" id="KW-1278">Translocase</keyword>
<dbReference type="eggNOG" id="KOG4669">
    <property type="taxonomic scope" value="Eukaryota"/>
</dbReference>
<keyword evidence="4" id="KW-0520">NAD</keyword>
<evidence type="ECO:0000256" key="5">
    <source>
        <dbReference type="SAM" id="Phobius"/>
    </source>
</evidence>
<dbReference type="Gramene" id="OB05G30310.1">
    <property type="protein sequence ID" value="OB05G30310.1"/>
    <property type="gene ID" value="OB05G30310"/>
</dbReference>
<protein>
    <recommendedName>
        <fullName evidence="8">NADH dehydrogenase subunit 4L</fullName>
    </recommendedName>
</protein>
<keyword evidence="2" id="KW-0813">Transport</keyword>
<feature type="transmembrane region" description="Helical" evidence="5">
    <location>
        <begin position="57"/>
        <end position="77"/>
    </location>
</feature>
<evidence type="ECO:0000313" key="6">
    <source>
        <dbReference type="EnsemblPlants" id="OB05G30310.1"/>
    </source>
</evidence>
<dbReference type="HOGENOM" id="CLU_2531099_0_0_1"/>
<feature type="transmembrane region" description="Helical" evidence="5">
    <location>
        <begin position="6"/>
        <end position="23"/>
    </location>
</feature>
<dbReference type="Gene3D" id="1.10.287.3510">
    <property type="match status" value="1"/>
</dbReference>
<reference evidence="6" key="2">
    <citation type="submission" date="2013-04" db="UniProtKB">
        <authorList>
            <consortium name="EnsemblPlants"/>
        </authorList>
    </citation>
    <scope>IDENTIFICATION</scope>
</reference>
<feature type="transmembrane region" description="Helical" evidence="5">
    <location>
        <begin position="30"/>
        <end position="51"/>
    </location>
</feature>
<comment type="similarity">
    <text evidence="1">Belongs to the complex I subunit 4L family.</text>
</comment>
<reference evidence="6" key="1">
    <citation type="journal article" date="2013" name="Nat. Commun.">
        <title>Whole-genome sequencing of Oryza brachyantha reveals mechanisms underlying Oryza genome evolution.</title>
        <authorList>
            <person name="Chen J."/>
            <person name="Huang Q."/>
            <person name="Gao D."/>
            <person name="Wang J."/>
            <person name="Lang Y."/>
            <person name="Liu T."/>
            <person name="Li B."/>
            <person name="Bai Z."/>
            <person name="Luis Goicoechea J."/>
            <person name="Liang C."/>
            <person name="Chen C."/>
            <person name="Zhang W."/>
            <person name="Sun S."/>
            <person name="Liao Y."/>
            <person name="Zhang X."/>
            <person name="Yang L."/>
            <person name="Song C."/>
            <person name="Wang M."/>
            <person name="Shi J."/>
            <person name="Liu G."/>
            <person name="Liu J."/>
            <person name="Zhou H."/>
            <person name="Zhou W."/>
            <person name="Yu Q."/>
            <person name="An N."/>
            <person name="Chen Y."/>
            <person name="Cai Q."/>
            <person name="Wang B."/>
            <person name="Liu B."/>
            <person name="Min J."/>
            <person name="Huang Y."/>
            <person name="Wu H."/>
            <person name="Li Z."/>
            <person name="Zhang Y."/>
            <person name="Yin Y."/>
            <person name="Song W."/>
            <person name="Jiang J."/>
            <person name="Jackson S.A."/>
            <person name="Wing R.A."/>
            <person name="Wang J."/>
            <person name="Chen M."/>
        </authorList>
    </citation>
    <scope>NUCLEOTIDE SEQUENCE [LARGE SCALE GENOMIC DNA]</scope>
    <source>
        <strain evidence="6">cv. IRGC 101232</strain>
    </source>
</reference>
<organism evidence="6">
    <name type="scientific">Oryza brachyantha</name>
    <name type="common">malo sina</name>
    <dbReference type="NCBI Taxonomy" id="4533"/>
    <lineage>
        <taxon>Eukaryota</taxon>
        <taxon>Viridiplantae</taxon>
        <taxon>Streptophyta</taxon>
        <taxon>Embryophyta</taxon>
        <taxon>Tracheophyta</taxon>
        <taxon>Spermatophyta</taxon>
        <taxon>Magnoliopsida</taxon>
        <taxon>Liliopsida</taxon>
        <taxon>Poales</taxon>
        <taxon>Poaceae</taxon>
        <taxon>BOP clade</taxon>
        <taxon>Oryzoideae</taxon>
        <taxon>Oryzeae</taxon>
        <taxon>Oryzinae</taxon>
        <taxon>Oryza</taxon>
    </lineage>
</organism>
<evidence type="ECO:0008006" key="8">
    <source>
        <dbReference type="Google" id="ProtNLM"/>
    </source>
</evidence>
<dbReference type="InterPro" id="IPR001133">
    <property type="entry name" value="NADH_UbQ_OxRdtase_chain4L/K"/>
</dbReference>
<dbReference type="STRING" id="4533.J3M8V7"/>